<evidence type="ECO:0000256" key="6">
    <source>
        <dbReference type="SAM" id="Phobius"/>
    </source>
</evidence>
<sequence>MSYFGNKILNVLPIVIAASICDTFLILFAVLGVSVIVLSFVWMKTLLIILGSLFLIYMGYITWRAKTESNTNQEEGSKKTGKLISYTIMISILNPHAILDTIGVIGTSSLKYQGLDKIAFTCACIMISWIWFFSLAILGRFVGSKDKTGKIALYLNKVSAVVMWGVAVYLMISFRKLVTSVVS</sequence>
<dbReference type="RefSeq" id="WP_135154310.1">
    <property type="nucleotide sequence ID" value="NZ_SOMN01000045.1"/>
</dbReference>
<dbReference type="InterPro" id="IPR001123">
    <property type="entry name" value="LeuE-type"/>
</dbReference>
<keyword evidence="8" id="KW-1185">Reference proteome</keyword>
<dbReference type="GO" id="GO:0015171">
    <property type="term" value="F:amino acid transmembrane transporter activity"/>
    <property type="evidence" value="ECO:0007669"/>
    <property type="project" value="TreeGrafter"/>
</dbReference>
<dbReference type="AlphaFoldDB" id="A0A4Y8LQB1"/>
<gene>
    <name evidence="7" type="ORF">E2980_21505</name>
</gene>
<accession>A0A4Y8LQB1</accession>
<keyword evidence="3 6" id="KW-0812">Transmembrane</keyword>
<dbReference type="OrthoDB" id="5638726at2"/>
<evidence type="ECO:0000256" key="3">
    <source>
        <dbReference type="ARBA" id="ARBA00022692"/>
    </source>
</evidence>
<evidence type="ECO:0000256" key="1">
    <source>
        <dbReference type="ARBA" id="ARBA00004651"/>
    </source>
</evidence>
<keyword evidence="4 6" id="KW-1133">Transmembrane helix</keyword>
<organism evidence="7 8">
    <name type="scientific">Cohnella luojiensis</name>
    <dbReference type="NCBI Taxonomy" id="652876"/>
    <lineage>
        <taxon>Bacteria</taxon>
        <taxon>Bacillati</taxon>
        <taxon>Bacillota</taxon>
        <taxon>Bacilli</taxon>
        <taxon>Bacillales</taxon>
        <taxon>Paenibacillaceae</taxon>
        <taxon>Cohnella</taxon>
    </lineage>
</organism>
<name>A0A4Y8LQB1_9BACL</name>
<dbReference type="EMBL" id="SOMN01000045">
    <property type="protein sequence ID" value="TFE22570.1"/>
    <property type="molecule type" value="Genomic_DNA"/>
</dbReference>
<comment type="caution">
    <text evidence="7">The sequence shown here is derived from an EMBL/GenBank/DDBJ whole genome shotgun (WGS) entry which is preliminary data.</text>
</comment>
<evidence type="ECO:0000256" key="4">
    <source>
        <dbReference type="ARBA" id="ARBA00022989"/>
    </source>
</evidence>
<dbReference type="GO" id="GO:0005886">
    <property type="term" value="C:plasma membrane"/>
    <property type="evidence" value="ECO:0007669"/>
    <property type="project" value="UniProtKB-SubCell"/>
</dbReference>
<evidence type="ECO:0000256" key="5">
    <source>
        <dbReference type="ARBA" id="ARBA00023136"/>
    </source>
</evidence>
<feature type="transmembrane region" description="Helical" evidence="6">
    <location>
        <begin position="151"/>
        <end position="172"/>
    </location>
</feature>
<feature type="transmembrane region" description="Helical" evidence="6">
    <location>
        <begin position="46"/>
        <end position="63"/>
    </location>
</feature>
<reference evidence="7 8" key="1">
    <citation type="submission" date="2019-03" db="EMBL/GenBank/DDBJ databases">
        <title>Cohnella endophytica sp. nov., a novel endophytic bacterium isolated from bark of Sonneratia apetala.</title>
        <authorList>
            <person name="Tuo L."/>
        </authorList>
    </citation>
    <scope>NUCLEOTIDE SEQUENCE [LARGE SCALE GENOMIC DNA]</scope>
    <source>
        <strain evidence="7 8">CCTCC AB 208254</strain>
    </source>
</reference>
<evidence type="ECO:0000313" key="7">
    <source>
        <dbReference type="EMBL" id="TFE22570.1"/>
    </source>
</evidence>
<protein>
    <submittedName>
        <fullName evidence="7">Amino acid transporter</fullName>
    </submittedName>
</protein>
<keyword evidence="2" id="KW-1003">Cell membrane</keyword>
<feature type="transmembrane region" description="Helical" evidence="6">
    <location>
        <begin position="118"/>
        <end position="139"/>
    </location>
</feature>
<comment type="subcellular location">
    <subcellularLocation>
        <location evidence="1">Cell membrane</location>
        <topology evidence="1">Multi-pass membrane protein</topology>
    </subcellularLocation>
</comment>
<feature type="transmembrane region" description="Helical" evidence="6">
    <location>
        <begin position="83"/>
        <end position="106"/>
    </location>
</feature>
<evidence type="ECO:0000313" key="8">
    <source>
        <dbReference type="Proteomes" id="UP000297900"/>
    </source>
</evidence>
<feature type="transmembrane region" description="Helical" evidence="6">
    <location>
        <begin position="12"/>
        <end position="40"/>
    </location>
</feature>
<evidence type="ECO:0000256" key="2">
    <source>
        <dbReference type="ARBA" id="ARBA00022475"/>
    </source>
</evidence>
<keyword evidence="5 6" id="KW-0472">Membrane</keyword>
<proteinExistence type="predicted"/>
<dbReference type="PANTHER" id="PTHR30086">
    <property type="entry name" value="ARGININE EXPORTER PROTEIN ARGO"/>
    <property type="match status" value="1"/>
</dbReference>
<dbReference type="PANTHER" id="PTHR30086:SF20">
    <property type="entry name" value="ARGININE EXPORTER PROTEIN ARGO-RELATED"/>
    <property type="match status" value="1"/>
</dbReference>
<dbReference type="Pfam" id="PF01810">
    <property type="entry name" value="LysE"/>
    <property type="match status" value="1"/>
</dbReference>
<dbReference type="Proteomes" id="UP000297900">
    <property type="component" value="Unassembled WGS sequence"/>
</dbReference>